<accession>A0ABP9V1J0</accession>
<dbReference type="InterPro" id="IPR052900">
    <property type="entry name" value="Phospholipid_Metab_Enz"/>
</dbReference>
<proteinExistence type="predicted"/>
<dbReference type="InterPro" id="IPR029052">
    <property type="entry name" value="Metallo-depent_PP-like"/>
</dbReference>
<organism evidence="2 3">
    <name type="scientific">Rubritalea halochordaticola</name>
    <dbReference type="NCBI Taxonomy" id="714537"/>
    <lineage>
        <taxon>Bacteria</taxon>
        <taxon>Pseudomonadati</taxon>
        <taxon>Verrucomicrobiota</taxon>
        <taxon>Verrucomicrobiia</taxon>
        <taxon>Verrucomicrobiales</taxon>
        <taxon>Rubritaleaceae</taxon>
        <taxon>Rubritalea</taxon>
    </lineage>
</organism>
<dbReference type="Pfam" id="PF09423">
    <property type="entry name" value="PhoD"/>
    <property type="match status" value="1"/>
</dbReference>
<feature type="domain" description="PhoD-like phosphatase metallophosphatase" evidence="1">
    <location>
        <begin position="147"/>
        <end position="397"/>
    </location>
</feature>
<reference evidence="2 3" key="1">
    <citation type="submission" date="2024-02" db="EMBL/GenBank/DDBJ databases">
        <title>Rubritalea halochordaticola NBRC 107102.</title>
        <authorList>
            <person name="Ichikawa N."/>
            <person name="Katano-Makiyama Y."/>
            <person name="Hidaka K."/>
        </authorList>
    </citation>
    <scope>NUCLEOTIDE SEQUENCE [LARGE SCALE GENOMIC DNA]</scope>
    <source>
        <strain evidence="2 3">NBRC 107102</strain>
    </source>
</reference>
<evidence type="ECO:0000259" key="1">
    <source>
        <dbReference type="Pfam" id="PF09423"/>
    </source>
</evidence>
<evidence type="ECO:0000313" key="2">
    <source>
        <dbReference type="EMBL" id="GAA5496563.1"/>
    </source>
</evidence>
<dbReference type="InterPro" id="IPR018946">
    <property type="entry name" value="PhoD-like_MPP"/>
</dbReference>
<dbReference type="InterPro" id="IPR038607">
    <property type="entry name" value="PhoD-like_sf"/>
</dbReference>
<gene>
    <name evidence="2" type="ORF">Rhal01_02747</name>
</gene>
<keyword evidence="3" id="KW-1185">Reference proteome</keyword>
<sequence>MRHLIVSLLLLTHFPAWGIGFANGVKIGEVTNSSAVIWVRLTAHSEASNKVAKWNDEQPWQWNVPGARGAVGLVGPYVEGPNKGEPHEWITVDSETDYCHQFQVQNLKPSTSYVFEVKGRGENGKLTTLKGAFRTAPSPDSNASVTFVTSTCQDFPRRDNPQNGHNIYKSMLTLDPMFFVQTGDTIYYDKPNPYAKDMATARYKWNRFYALPYQREFHRTVPSYWLHDDHDVLKNDCWPGQTYGNLTWEQGLKIWREQIPQSSKPYRTFRWGKHLQVWFPEGREYRSPNTMKDGPDKTILGKEQWKWLETTMKESDATFKLFISATPVVGPDRQNKSDNHANKGYRTEGQRLRKFLSSISGCIVLNGDRHWQYHSIDPETGLNEFGSGAASDQHAGGWSQEHKVDWQKFVRVKGGFLSVTVNKSEATFRHHDVHGVEKNVVVIPAPNAR</sequence>
<dbReference type="EMBL" id="BAABRL010000009">
    <property type="protein sequence ID" value="GAA5496563.1"/>
    <property type="molecule type" value="Genomic_DNA"/>
</dbReference>
<dbReference type="Gene3D" id="3.60.21.70">
    <property type="entry name" value="PhoD-like phosphatase"/>
    <property type="match status" value="1"/>
</dbReference>
<dbReference type="SUPFAM" id="SSF56300">
    <property type="entry name" value="Metallo-dependent phosphatases"/>
    <property type="match status" value="1"/>
</dbReference>
<dbReference type="PANTHER" id="PTHR43606">
    <property type="entry name" value="PHOSPHATASE, PUTATIVE (AFU_ORTHOLOGUE AFUA_6G08710)-RELATED"/>
    <property type="match status" value="1"/>
</dbReference>
<comment type="caution">
    <text evidence="2">The sequence shown here is derived from an EMBL/GenBank/DDBJ whole genome shotgun (WGS) entry which is preliminary data.</text>
</comment>
<dbReference type="Proteomes" id="UP001424741">
    <property type="component" value="Unassembled WGS sequence"/>
</dbReference>
<dbReference type="PANTHER" id="PTHR43606:SF1">
    <property type="entry name" value="PHOD-LIKE PHOSPHATASE METALLOPHOSPHATASE DOMAIN-CONTAINING PROTEIN"/>
    <property type="match status" value="1"/>
</dbReference>
<name>A0ABP9V1J0_9BACT</name>
<dbReference type="Gene3D" id="2.60.40.380">
    <property type="entry name" value="Purple acid phosphatase-like, N-terminal"/>
    <property type="match status" value="1"/>
</dbReference>
<evidence type="ECO:0000313" key="3">
    <source>
        <dbReference type="Proteomes" id="UP001424741"/>
    </source>
</evidence>
<protein>
    <recommendedName>
        <fullName evidence="1">PhoD-like phosphatase metallophosphatase domain-containing protein</fullName>
    </recommendedName>
</protein>